<dbReference type="Proteomes" id="UP001523392">
    <property type="component" value="Unassembled WGS sequence"/>
</dbReference>
<proteinExistence type="predicted"/>
<protein>
    <submittedName>
        <fullName evidence="1">Virulence factor</fullName>
    </submittedName>
</protein>
<keyword evidence="2" id="KW-1185">Reference proteome</keyword>
<evidence type="ECO:0000313" key="1">
    <source>
        <dbReference type="EMBL" id="MCO6417503.1"/>
    </source>
</evidence>
<comment type="caution">
    <text evidence="1">The sequence shown here is derived from an EMBL/GenBank/DDBJ whole genome shotgun (WGS) entry which is preliminary data.</text>
</comment>
<sequence length="874" mass="95570">MSNPLLAREAERATEIDRLAVDSLGWAQTGAPQSSESLPRDLRRDARRARGLRNAAQRPVAVAVFGASQAGKSYLVSRLAAPLGKPLTALIGTQKLDFLKDINPPGGNESTGLVTRFTIAPPPAPADAPIALRLLTQTDVVKILANTYLEDFALDEGAVPQPEDLQKHLAQFEGAAGPAPCDGLDVDGIEDLQDYLRNHFRDRTLIAALSNSFWQRFADIVPRLPAERRAEAFAILWGRDPTLTKACSELLAVLKRLGFPEDVRAGMDAVQPRETSVVDVRTLFTMGQASPGTVPLRPASGGAAVPVDRALATALITEIVVPLAEKPWAFFDHTDLLDFPGARVREEIPNAEKFFATPGNLGRAFLRGKVAYLFQRYNAEQEISAMLLCVGPQVQEVQTLPKMVDDWIGLTAGRTPADRAGKPSNLFFVLTKFDAEFEEKGGEDIASGHRWTARMQASLVDFFGKAYEWPDEWVPGQPFTNTFWLRNPSVGFDAVFDYEPDPEGGRREVGVSPRAAQRVQERRDAYLNNPLVRKHFANPAKAWDEALRPNDGGIGHLAAALAPVCDPTLKARQLKARAAALVSSMSGRLRPFFRGGDAEQRVEDARRRARILGRALAQTAQAQLLGPFLRSLMVDADSIAAVYWRLRADASLSLAPIGAVATKDDYDDLLGDLLGEPEATEEAPSAAGPRDVFEQFASLALEDWEMRMRALADDESALAYFPLPREVIAEIAGELAQGARRLKLRDSIADALRRRANFQARADAMEQKQVAIVEEHINEFVHRLGWPAVEPAKRPKLGRDERPIFLARAPDPAPPPLPEQPSAYDRQYNADWIAGFAGLMEGNARSSDGVDYDIVANARLGQILQGLAATLDAA</sequence>
<dbReference type="EMBL" id="JAFIRR010000096">
    <property type="protein sequence ID" value="MCO6417503.1"/>
    <property type="molecule type" value="Genomic_DNA"/>
</dbReference>
<name>A0ABT1D6F3_9PROT</name>
<evidence type="ECO:0000313" key="2">
    <source>
        <dbReference type="Proteomes" id="UP001523392"/>
    </source>
</evidence>
<dbReference type="RefSeq" id="WP_252954144.1">
    <property type="nucleotide sequence ID" value="NZ_JAFIRR010000096.1"/>
</dbReference>
<gene>
    <name evidence="1" type="ORF">JYK14_15230</name>
</gene>
<dbReference type="Pfam" id="PF10139">
    <property type="entry name" value="Virul_Fac"/>
    <property type="match status" value="1"/>
</dbReference>
<accession>A0ABT1D6F3</accession>
<reference evidence="1 2" key="1">
    <citation type="submission" date="2021-12" db="EMBL/GenBank/DDBJ databases">
        <title>Siccirubricoccus leaddurans sp. nov., a high concentration Zn2+ tolerance bacterium.</title>
        <authorList>
            <person name="Cao Y."/>
        </authorList>
    </citation>
    <scope>NUCLEOTIDE SEQUENCE [LARGE SCALE GENOMIC DNA]</scope>
    <source>
        <strain evidence="1 2">KC 17139</strain>
    </source>
</reference>
<dbReference type="InterPro" id="IPR017030">
    <property type="entry name" value="Vir_effector_SfrC"/>
</dbReference>
<dbReference type="PIRSF" id="PIRSF034586">
    <property type="entry name" value="Vir_effector_SfrC"/>
    <property type="match status" value="1"/>
</dbReference>
<organism evidence="1 2">
    <name type="scientific">Siccirubricoccus soli</name>
    <dbReference type="NCBI Taxonomy" id="2899147"/>
    <lineage>
        <taxon>Bacteria</taxon>
        <taxon>Pseudomonadati</taxon>
        <taxon>Pseudomonadota</taxon>
        <taxon>Alphaproteobacteria</taxon>
        <taxon>Acetobacterales</taxon>
        <taxon>Roseomonadaceae</taxon>
        <taxon>Siccirubricoccus</taxon>
    </lineage>
</organism>